<protein>
    <submittedName>
        <fullName evidence="4">Kinase domain protein</fullName>
    </submittedName>
</protein>
<dbReference type="KEGG" id="tet:TTHERM_02178710"/>
<evidence type="ECO:0000256" key="2">
    <source>
        <dbReference type="ARBA" id="ARBA00022614"/>
    </source>
</evidence>
<name>Q225S2_TETTS</name>
<keyword evidence="2" id="KW-0433">Leucine-rich repeat</keyword>
<dbReference type="GO" id="GO:0005829">
    <property type="term" value="C:cytosol"/>
    <property type="evidence" value="ECO:0007669"/>
    <property type="project" value="TreeGrafter"/>
</dbReference>
<keyword evidence="1" id="KW-0343">GTPase activation</keyword>
<dbReference type="GO" id="GO:0048471">
    <property type="term" value="C:perinuclear region of cytoplasm"/>
    <property type="evidence" value="ECO:0007669"/>
    <property type="project" value="TreeGrafter"/>
</dbReference>
<dbReference type="RefSeq" id="XP_001028701.2">
    <property type="nucleotide sequence ID" value="XM_001028701.2"/>
</dbReference>
<keyword evidence="3" id="KW-0677">Repeat</keyword>
<evidence type="ECO:0000256" key="1">
    <source>
        <dbReference type="ARBA" id="ARBA00022468"/>
    </source>
</evidence>
<accession>Q225S2</accession>
<dbReference type="AlphaFoldDB" id="Q225S2"/>
<dbReference type="InterPro" id="IPR001611">
    <property type="entry name" value="Leu-rich_rpt"/>
</dbReference>
<dbReference type="HOGENOM" id="CLU_1630403_0_0_1"/>
<gene>
    <name evidence="4" type="ORF">TTHERM_02178710</name>
</gene>
<dbReference type="InterPro" id="IPR032675">
    <property type="entry name" value="LRR_dom_sf"/>
</dbReference>
<dbReference type="PANTHER" id="PTHR24113">
    <property type="entry name" value="RAN GTPASE-ACTIVATING PROTEIN 1"/>
    <property type="match status" value="1"/>
</dbReference>
<keyword evidence="5" id="KW-1185">Reference proteome</keyword>
<dbReference type="PANTHER" id="PTHR24113:SF12">
    <property type="entry name" value="RAN GTPASE-ACTIVATING PROTEIN 1"/>
    <property type="match status" value="1"/>
</dbReference>
<proteinExistence type="predicted"/>
<organism evidence="4 5">
    <name type="scientific">Tetrahymena thermophila (strain SB210)</name>
    <dbReference type="NCBI Taxonomy" id="312017"/>
    <lineage>
        <taxon>Eukaryota</taxon>
        <taxon>Sar</taxon>
        <taxon>Alveolata</taxon>
        <taxon>Ciliophora</taxon>
        <taxon>Intramacronucleata</taxon>
        <taxon>Oligohymenophorea</taxon>
        <taxon>Hymenostomatida</taxon>
        <taxon>Tetrahymenina</taxon>
        <taxon>Tetrahymenidae</taxon>
        <taxon>Tetrahymena</taxon>
    </lineage>
</organism>
<dbReference type="GO" id="GO:0005634">
    <property type="term" value="C:nucleus"/>
    <property type="evidence" value="ECO:0007669"/>
    <property type="project" value="TreeGrafter"/>
</dbReference>
<dbReference type="GO" id="GO:0006913">
    <property type="term" value="P:nucleocytoplasmic transport"/>
    <property type="evidence" value="ECO:0007669"/>
    <property type="project" value="TreeGrafter"/>
</dbReference>
<dbReference type="Proteomes" id="UP000009168">
    <property type="component" value="Unassembled WGS sequence"/>
</dbReference>
<evidence type="ECO:0000256" key="3">
    <source>
        <dbReference type="ARBA" id="ARBA00022737"/>
    </source>
</evidence>
<evidence type="ECO:0000313" key="4">
    <source>
        <dbReference type="EMBL" id="EAR81038.2"/>
    </source>
</evidence>
<dbReference type="InParanoid" id="Q225S2"/>
<dbReference type="SUPFAM" id="SSF52047">
    <property type="entry name" value="RNI-like"/>
    <property type="match status" value="1"/>
</dbReference>
<dbReference type="OrthoDB" id="120976at2759"/>
<dbReference type="Pfam" id="PF13516">
    <property type="entry name" value="LRR_6"/>
    <property type="match status" value="3"/>
</dbReference>
<dbReference type="Gene3D" id="3.80.10.10">
    <property type="entry name" value="Ribonuclease Inhibitor"/>
    <property type="match status" value="1"/>
</dbReference>
<dbReference type="EMBL" id="GG663264">
    <property type="protein sequence ID" value="EAR81038.2"/>
    <property type="molecule type" value="Genomic_DNA"/>
</dbReference>
<dbReference type="GO" id="GO:0005096">
    <property type="term" value="F:GTPase activator activity"/>
    <property type="evidence" value="ECO:0007669"/>
    <property type="project" value="UniProtKB-KW"/>
</dbReference>
<feature type="non-terminal residue" evidence="4">
    <location>
        <position position="129"/>
    </location>
</feature>
<keyword evidence="4" id="KW-0808">Transferase</keyword>
<dbReference type="GO" id="GO:0016301">
    <property type="term" value="F:kinase activity"/>
    <property type="evidence" value="ECO:0007669"/>
    <property type="project" value="UniProtKB-KW"/>
</dbReference>
<sequence>MYQSLYFNPRFLFKQIIKKSKNQTIFIYLINQVFLLILISNNNIGSDGAKAVASEIAKCTNLSTLTLDLESNNIGSDGAKAVASEIAKCTNLSTLTLDLDENNIGSDGAKAVASEIAKCTNLSTLTLDF</sequence>
<dbReference type="GO" id="GO:0031267">
    <property type="term" value="F:small GTPase binding"/>
    <property type="evidence" value="ECO:0007669"/>
    <property type="project" value="TreeGrafter"/>
</dbReference>
<dbReference type="GeneID" id="7901744"/>
<dbReference type="InterPro" id="IPR027038">
    <property type="entry name" value="RanGap"/>
</dbReference>
<reference evidence="5" key="1">
    <citation type="journal article" date="2006" name="PLoS Biol.">
        <title>Macronuclear genome sequence of the ciliate Tetrahymena thermophila, a model eukaryote.</title>
        <authorList>
            <person name="Eisen J.A."/>
            <person name="Coyne R.S."/>
            <person name="Wu M."/>
            <person name="Wu D."/>
            <person name="Thiagarajan M."/>
            <person name="Wortman J.R."/>
            <person name="Badger J.H."/>
            <person name="Ren Q."/>
            <person name="Amedeo P."/>
            <person name="Jones K.M."/>
            <person name="Tallon L.J."/>
            <person name="Delcher A.L."/>
            <person name="Salzberg S.L."/>
            <person name="Silva J.C."/>
            <person name="Haas B.J."/>
            <person name="Majoros W.H."/>
            <person name="Farzad M."/>
            <person name="Carlton J.M."/>
            <person name="Smith R.K. Jr."/>
            <person name="Garg J."/>
            <person name="Pearlman R.E."/>
            <person name="Karrer K.M."/>
            <person name="Sun L."/>
            <person name="Manning G."/>
            <person name="Elde N.C."/>
            <person name="Turkewitz A.P."/>
            <person name="Asai D.J."/>
            <person name="Wilkes D.E."/>
            <person name="Wang Y."/>
            <person name="Cai H."/>
            <person name="Collins K."/>
            <person name="Stewart B.A."/>
            <person name="Lee S.R."/>
            <person name="Wilamowska K."/>
            <person name="Weinberg Z."/>
            <person name="Ruzzo W.L."/>
            <person name="Wloga D."/>
            <person name="Gaertig J."/>
            <person name="Frankel J."/>
            <person name="Tsao C.-C."/>
            <person name="Gorovsky M.A."/>
            <person name="Keeling P.J."/>
            <person name="Waller R.F."/>
            <person name="Patron N.J."/>
            <person name="Cherry J.M."/>
            <person name="Stover N.A."/>
            <person name="Krieger C.J."/>
            <person name="del Toro C."/>
            <person name="Ryder H.F."/>
            <person name="Williamson S.C."/>
            <person name="Barbeau R.A."/>
            <person name="Hamilton E.P."/>
            <person name="Orias E."/>
        </authorList>
    </citation>
    <scope>NUCLEOTIDE SEQUENCE [LARGE SCALE GENOMIC DNA]</scope>
    <source>
        <strain evidence="5">SB210</strain>
    </source>
</reference>
<keyword evidence="4" id="KW-0418">Kinase</keyword>
<evidence type="ECO:0000313" key="5">
    <source>
        <dbReference type="Proteomes" id="UP000009168"/>
    </source>
</evidence>